<dbReference type="PROSITE" id="PS00262">
    <property type="entry name" value="INSULIN"/>
    <property type="match status" value="1"/>
</dbReference>
<feature type="signal peptide" evidence="4">
    <location>
        <begin position="1"/>
        <end position="23"/>
    </location>
</feature>
<dbReference type="InterPro" id="IPR022352">
    <property type="entry name" value="Ins/IGF/rlx"/>
</dbReference>
<protein>
    <recommendedName>
        <fullName evidence="5">Insulin-like domain-containing protein</fullName>
    </recommendedName>
</protein>
<keyword evidence="4" id="KW-0732">Signal</keyword>
<dbReference type="GO" id="GO:0005576">
    <property type="term" value="C:extracellular region"/>
    <property type="evidence" value="ECO:0007669"/>
    <property type="project" value="UniProtKB-SubCell"/>
</dbReference>
<dbReference type="OrthoDB" id="6330326at2759"/>
<dbReference type="SUPFAM" id="SSF56994">
    <property type="entry name" value="Insulin-like"/>
    <property type="match status" value="1"/>
</dbReference>
<reference evidence="6 8" key="2">
    <citation type="journal article" date="2013" name="Nature">
        <title>Insights into bilaterian evolution from three spiralian genomes.</title>
        <authorList>
            <person name="Simakov O."/>
            <person name="Marletaz F."/>
            <person name="Cho S.J."/>
            <person name="Edsinger-Gonzales E."/>
            <person name="Havlak P."/>
            <person name="Hellsten U."/>
            <person name="Kuo D.H."/>
            <person name="Larsson T."/>
            <person name="Lv J."/>
            <person name="Arendt D."/>
            <person name="Savage R."/>
            <person name="Osoegawa K."/>
            <person name="de Jong P."/>
            <person name="Grimwood J."/>
            <person name="Chapman J.A."/>
            <person name="Shapiro H."/>
            <person name="Aerts A."/>
            <person name="Otillar R.P."/>
            <person name="Terry A.Y."/>
            <person name="Boore J.L."/>
            <person name="Grigoriev I.V."/>
            <person name="Lindberg D.R."/>
            <person name="Seaver E.C."/>
            <person name="Weisblat D.A."/>
            <person name="Putnam N.H."/>
            <person name="Rokhsar D.S."/>
        </authorList>
    </citation>
    <scope>NUCLEOTIDE SEQUENCE</scope>
    <source>
        <strain evidence="6 8">I ESC-2004</strain>
    </source>
</reference>
<feature type="chain" id="PRO_5010979161" description="Insulin-like domain-containing protein" evidence="4">
    <location>
        <begin position="24"/>
        <end position="207"/>
    </location>
</feature>
<sequence>MAVLQCSTIAVFLFYTLIQQTSCDFERRCGLSDRRRSPLGVCGSHLSKLMAIVCDGQYQKRAMLGTASDPDSWADHTGEQEEEEGAMSPDEKIFVSKSRALSYLQHKRSGFGDGSSVGIVCECCTYRCTITEMTQYCKAGGMGKRSWSAPTPPHAWLPTNAVHNAKTTDEGEEITESDKNSDKTEKNQKITEVILLTMFPERKTGTA</sequence>
<dbReference type="FunCoup" id="R7UIJ5">
    <property type="interactions" value="152"/>
</dbReference>
<evidence type="ECO:0000313" key="6">
    <source>
        <dbReference type="EMBL" id="ELU03087.1"/>
    </source>
</evidence>
<dbReference type="Proteomes" id="UP000014760">
    <property type="component" value="Unassembled WGS sequence"/>
</dbReference>
<dbReference type="InterPro" id="IPR022353">
    <property type="entry name" value="Insulin_CS"/>
</dbReference>
<evidence type="ECO:0000256" key="4">
    <source>
        <dbReference type="SAM" id="SignalP"/>
    </source>
</evidence>
<dbReference type="GO" id="GO:0005179">
    <property type="term" value="F:hormone activity"/>
    <property type="evidence" value="ECO:0007669"/>
    <property type="project" value="InterPro"/>
</dbReference>
<dbReference type="EMBL" id="AMQN01008569">
    <property type="status" value="NOT_ANNOTATED_CDS"/>
    <property type="molecule type" value="Genomic_DNA"/>
</dbReference>
<dbReference type="SMART" id="SM00078">
    <property type="entry name" value="IlGF"/>
    <property type="match status" value="1"/>
</dbReference>
<dbReference type="EMBL" id="KB303457">
    <property type="protein sequence ID" value="ELU03087.1"/>
    <property type="molecule type" value="Genomic_DNA"/>
</dbReference>
<proteinExistence type="inferred from homology"/>
<evidence type="ECO:0000256" key="2">
    <source>
        <dbReference type="RuleBase" id="RU000406"/>
    </source>
</evidence>
<dbReference type="Gene3D" id="1.10.100.10">
    <property type="entry name" value="Insulin-like"/>
    <property type="match status" value="1"/>
</dbReference>
<evidence type="ECO:0000313" key="8">
    <source>
        <dbReference type="Proteomes" id="UP000014760"/>
    </source>
</evidence>
<feature type="domain" description="Insulin-like" evidence="5">
    <location>
        <begin position="39"/>
        <end position="137"/>
    </location>
</feature>
<feature type="region of interest" description="Disordered" evidence="3">
    <location>
        <begin position="67"/>
        <end position="89"/>
    </location>
</feature>
<organism evidence="6">
    <name type="scientific">Capitella teleta</name>
    <name type="common">Polychaete worm</name>
    <dbReference type="NCBI Taxonomy" id="283909"/>
    <lineage>
        <taxon>Eukaryota</taxon>
        <taxon>Metazoa</taxon>
        <taxon>Spiralia</taxon>
        <taxon>Lophotrochozoa</taxon>
        <taxon>Annelida</taxon>
        <taxon>Polychaeta</taxon>
        <taxon>Sedentaria</taxon>
        <taxon>Scolecida</taxon>
        <taxon>Capitellidae</taxon>
        <taxon>Capitella</taxon>
    </lineage>
</organism>
<dbReference type="PRINTS" id="PR00276">
    <property type="entry name" value="INSULINFAMLY"/>
</dbReference>
<accession>R7UIJ5</accession>
<keyword evidence="2" id="KW-0964">Secreted</keyword>
<comment type="subcellular location">
    <subcellularLocation>
        <location evidence="2">Secreted</location>
    </subcellularLocation>
</comment>
<dbReference type="InterPro" id="IPR036438">
    <property type="entry name" value="Insulin-like_sf"/>
</dbReference>
<keyword evidence="8" id="KW-1185">Reference proteome</keyword>
<dbReference type="InterPro" id="IPR016179">
    <property type="entry name" value="Insulin-like"/>
</dbReference>
<dbReference type="Pfam" id="PF00049">
    <property type="entry name" value="Insulin"/>
    <property type="match status" value="1"/>
</dbReference>
<evidence type="ECO:0000313" key="7">
    <source>
        <dbReference type="EnsemblMetazoa" id="CapteP221066"/>
    </source>
</evidence>
<evidence type="ECO:0000256" key="3">
    <source>
        <dbReference type="SAM" id="MobiDB-lite"/>
    </source>
</evidence>
<dbReference type="HOGENOM" id="CLU_1327505_0_0_1"/>
<evidence type="ECO:0000259" key="5">
    <source>
        <dbReference type="SMART" id="SM00078"/>
    </source>
</evidence>
<dbReference type="AlphaFoldDB" id="R7UIJ5"/>
<reference evidence="7" key="3">
    <citation type="submission" date="2015-06" db="UniProtKB">
        <authorList>
            <consortium name="EnsemblMetazoa"/>
        </authorList>
    </citation>
    <scope>IDENTIFICATION</scope>
</reference>
<feature type="compositionally biased region" description="Basic and acidic residues" evidence="3">
    <location>
        <begin position="176"/>
        <end position="187"/>
    </location>
</feature>
<gene>
    <name evidence="6" type="ORF">CAPTEDRAFT_221066</name>
</gene>
<dbReference type="EnsemblMetazoa" id="CapteT221066">
    <property type="protein sequence ID" value="CapteP221066"/>
    <property type="gene ID" value="CapteG221066"/>
</dbReference>
<name>R7UIJ5_CAPTE</name>
<reference evidence="8" key="1">
    <citation type="submission" date="2012-12" db="EMBL/GenBank/DDBJ databases">
        <authorList>
            <person name="Hellsten U."/>
            <person name="Grimwood J."/>
            <person name="Chapman J.A."/>
            <person name="Shapiro H."/>
            <person name="Aerts A."/>
            <person name="Otillar R.P."/>
            <person name="Terry A.Y."/>
            <person name="Boore J.L."/>
            <person name="Simakov O."/>
            <person name="Marletaz F."/>
            <person name="Cho S.-J."/>
            <person name="Edsinger-Gonzales E."/>
            <person name="Havlak P."/>
            <person name="Kuo D.-H."/>
            <person name="Larsson T."/>
            <person name="Lv J."/>
            <person name="Arendt D."/>
            <person name="Savage R."/>
            <person name="Osoegawa K."/>
            <person name="de Jong P."/>
            <person name="Lindberg D.R."/>
            <person name="Seaver E.C."/>
            <person name="Weisblat D.A."/>
            <person name="Putnam N.H."/>
            <person name="Grigoriev I.V."/>
            <person name="Rokhsar D.S."/>
        </authorList>
    </citation>
    <scope>NUCLEOTIDE SEQUENCE</scope>
    <source>
        <strain evidence="8">I ESC-2004</strain>
    </source>
</reference>
<feature type="region of interest" description="Disordered" evidence="3">
    <location>
        <begin position="164"/>
        <end position="187"/>
    </location>
</feature>
<evidence type="ECO:0000256" key="1">
    <source>
        <dbReference type="ARBA" id="ARBA00009034"/>
    </source>
</evidence>
<comment type="similarity">
    <text evidence="1 2">Belongs to the insulin family.</text>
</comment>